<proteinExistence type="predicted"/>
<protein>
    <submittedName>
        <fullName evidence="1">Uncharacterized protein</fullName>
    </submittedName>
</protein>
<dbReference type="Proteomes" id="UP000614610">
    <property type="component" value="Unassembled WGS sequence"/>
</dbReference>
<gene>
    <name evidence="2" type="ORF">TWF679_005312</name>
    <name evidence="1" type="ORF">TWF788_011234</name>
</gene>
<name>A0A7C8Q302_ORBOL</name>
<accession>A0A7C8Q302</accession>
<dbReference type="Proteomes" id="UP000479691">
    <property type="component" value="Unassembled WGS sequence"/>
</dbReference>
<reference evidence="1 3" key="1">
    <citation type="submission" date="2019-06" db="EMBL/GenBank/DDBJ databases">
        <authorList>
            <person name="Palmer J.M."/>
        </authorList>
    </citation>
    <scope>NUCLEOTIDE SEQUENCE [LARGE SCALE GENOMIC DNA]</scope>
    <source>
        <strain evidence="2">TWF679</strain>
        <strain evidence="1 3">TWF788</strain>
    </source>
</reference>
<comment type="caution">
    <text evidence="1">The sequence shown here is derived from an EMBL/GenBank/DDBJ whole genome shotgun (WGS) entry which is preliminary data.</text>
</comment>
<organism evidence="1 3">
    <name type="scientific">Orbilia oligospora</name>
    <name type="common">Nematode-trapping fungus</name>
    <name type="synonym">Arthrobotrys oligospora</name>
    <dbReference type="NCBI Taxonomy" id="2813651"/>
    <lineage>
        <taxon>Eukaryota</taxon>
        <taxon>Fungi</taxon>
        <taxon>Dikarya</taxon>
        <taxon>Ascomycota</taxon>
        <taxon>Pezizomycotina</taxon>
        <taxon>Orbiliomycetes</taxon>
        <taxon>Orbiliales</taxon>
        <taxon>Orbiliaceae</taxon>
        <taxon>Orbilia</taxon>
    </lineage>
</organism>
<evidence type="ECO:0000313" key="1">
    <source>
        <dbReference type="EMBL" id="KAF3189113.1"/>
    </source>
</evidence>
<dbReference type="EMBL" id="WIWT01000025">
    <property type="protein sequence ID" value="KAF3213496.1"/>
    <property type="molecule type" value="Genomic_DNA"/>
</dbReference>
<evidence type="ECO:0000313" key="3">
    <source>
        <dbReference type="Proteomes" id="UP000479691"/>
    </source>
</evidence>
<dbReference type="AlphaFoldDB" id="A0A7C8Q302"/>
<dbReference type="EMBL" id="JAABOE010000009">
    <property type="protein sequence ID" value="KAF3189113.1"/>
    <property type="molecule type" value="Genomic_DNA"/>
</dbReference>
<evidence type="ECO:0000313" key="2">
    <source>
        <dbReference type="EMBL" id="KAF3213496.1"/>
    </source>
</evidence>
<sequence>MSGSKTALIPTDPPTDTLSLFNNSSNSDLILTIGTLNSQKLYFLHLHILDKFTPWFSYHTPRSPSLV</sequence>